<dbReference type="InterPro" id="IPR004360">
    <property type="entry name" value="Glyas_Fos-R_dOase_dom"/>
</dbReference>
<feature type="domain" description="VOC" evidence="2">
    <location>
        <begin position="7"/>
        <end position="126"/>
    </location>
</feature>
<sequence length="127" mass="14846">MLKAVKDLTYTILLVDDMDAMKEFYRNLFPFQIRGEGEDGLSFKPPGSTLFSLRRRTRDYDGKGPRHDAPGVQLAFRVEPDEVEECYQILLKHGVKIAEPVTDQPRRHRTIYFYDPDHNLLEIYAEI</sequence>
<dbReference type="InterPro" id="IPR037523">
    <property type="entry name" value="VOC_core"/>
</dbReference>
<keyword evidence="1" id="KW-0479">Metal-binding</keyword>
<evidence type="ECO:0000259" key="2">
    <source>
        <dbReference type="PROSITE" id="PS51819"/>
    </source>
</evidence>
<dbReference type="AlphaFoldDB" id="A0A382G1A9"/>
<evidence type="ECO:0000313" key="3">
    <source>
        <dbReference type="EMBL" id="SVB69020.1"/>
    </source>
</evidence>
<dbReference type="Gene3D" id="3.10.180.10">
    <property type="entry name" value="2,3-Dihydroxybiphenyl 1,2-Dioxygenase, domain 1"/>
    <property type="match status" value="1"/>
</dbReference>
<dbReference type="InterPro" id="IPR051332">
    <property type="entry name" value="Fosfomycin_Res_Enzymes"/>
</dbReference>
<reference evidence="3" key="1">
    <citation type="submission" date="2018-05" db="EMBL/GenBank/DDBJ databases">
        <authorList>
            <person name="Lanie J.A."/>
            <person name="Ng W.-L."/>
            <person name="Kazmierczak K.M."/>
            <person name="Andrzejewski T.M."/>
            <person name="Davidsen T.M."/>
            <person name="Wayne K.J."/>
            <person name="Tettelin H."/>
            <person name="Glass J.I."/>
            <person name="Rusch D."/>
            <person name="Podicherti R."/>
            <person name="Tsui H.-C.T."/>
            <person name="Winkler M.E."/>
        </authorList>
    </citation>
    <scope>NUCLEOTIDE SEQUENCE</scope>
</reference>
<proteinExistence type="predicted"/>
<dbReference type="PANTHER" id="PTHR36113:SF6">
    <property type="entry name" value="FOSFOMYCIN RESISTANCE PROTEIN FOSX"/>
    <property type="match status" value="1"/>
</dbReference>
<dbReference type="GO" id="GO:0046872">
    <property type="term" value="F:metal ion binding"/>
    <property type="evidence" value="ECO:0007669"/>
    <property type="project" value="UniProtKB-KW"/>
</dbReference>
<dbReference type="PANTHER" id="PTHR36113">
    <property type="entry name" value="LYASE, PUTATIVE-RELATED-RELATED"/>
    <property type="match status" value="1"/>
</dbReference>
<dbReference type="SUPFAM" id="SSF54593">
    <property type="entry name" value="Glyoxalase/Bleomycin resistance protein/Dihydroxybiphenyl dioxygenase"/>
    <property type="match status" value="1"/>
</dbReference>
<dbReference type="EMBL" id="UINC01053011">
    <property type="protein sequence ID" value="SVB69020.1"/>
    <property type="molecule type" value="Genomic_DNA"/>
</dbReference>
<protein>
    <recommendedName>
        <fullName evidence="2">VOC domain-containing protein</fullName>
    </recommendedName>
</protein>
<dbReference type="InterPro" id="IPR029068">
    <property type="entry name" value="Glyas_Bleomycin-R_OHBP_Dase"/>
</dbReference>
<name>A0A382G1A9_9ZZZZ</name>
<organism evidence="3">
    <name type="scientific">marine metagenome</name>
    <dbReference type="NCBI Taxonomy" id="408172"/>
    <lineage>
        <taxon>unclassified sequences</taxon>
        <taxon>metagenomes</taxon>
        <taxon>ecological metagenomes</taxon>
    </lineage>
</organism>
<evidence type="ECO:0000256" key="1">
    <source>
        <dbReference type="ARBA" id="ARBA00022723"/>
    </source>
</evidence>
<dbReference type="PROSITE" id="PS51819">
    <property type="entry name" value="VOC"/>
    <property type="match status" value="1"/>
</dbReference>
<gene>
    <name evidence="3" type="ORF">METZ01_LOCUS221874</name>
</gene>
<dbReference type="Pfam" id="PF00903">
    <property type="entry name" value="Glyoxalase"/>
    <property type="match status" value="1"/>
</dbReference>
<accession>A0A382G1A9</accession>